<evidence type="ECO:0000256" key="4">
    <source>
        <dbReference type="ARBA" id="ARBA00022771"/>
    </source>
</evidence>
<keyword evidence="4 7" id="KW-0863">Zinc-finger</keyword>
<comment type="caution">
    <text evidence="9">The sequence shown here is derived from an EMBL/GenBank/DDBJ whole genome shotgun (WGS) entry which is preliminary data.</text>
</comment>
<keyword evidence="2" id="KW-0479">Metal-binding</keyword>
<dbReference type="Proteomes" id="UP001233999">
    <property type="component" value="Unassembled WGS sequence"/>
</dbReference>
<dbReference type="Pfam" id="PF00096">
    <property type="entry name" value="zf-C2H2"/>
    <property type="match status" value="2"/>
</dbReference>
<comment type="subcellular location">
    <subcellularLocation>
        <location evidence="1">Nucleus</location>
    </subcellularLocation>
</comment>
<protein>
    <recommendedName>
        <fullName evidence="8">C2H2-type domain-containing protein</fullName>
    </recommendedName>
</protein>
<dbReference type="SUPFAM" id="SSF57667">
    <property type="entry name" value="beta-beta-alpha zinc fingers"/>
    <property type="match status" value="1"/>
</dbReference>
<evidence type="ECO:0000313" key="9">
    <source>
        <dbReference type="EMBL" id="KAJ9596784.1"/>
    </source>
</evidence>
<dbReference type="GO" id="GO:0005634">
    <property type="term" value="C:nucleus"/>
    <property type="evidence" value="ECO:0007669"/>
    <property type="project" value="UniProtKB-SubCell"/>
</dbReference>
<evidence type="ECO:0000256" key="6">
    <source>
        <dbReference type="ARBA" id="ARBA00023242"/>
    </source>
</evidence>
<gene>
    <name evidence="9" type="ORF">L9F63_012165</name>
</gene>
<evidence type="ECO:0000256" key="5">
    <source>
        <dbReference type="ARBA" id="ARBA00022833"/>
    </source>
</evidence>
<proteinExistence type="predicted"/>
<organism evidence="9 10">
    <name type="scientific">Diploptera punctata</name>
    <name type="common">Pacific beetle cockroach</name>
    <dbReference type="NCBI Taxonomy" id="6984"/>
    <lineage>
        <taxon>Eukaryota</taxon>
        <taxon>Metazoa</taxon>
        <taxon>Ecdysozoa</taxon>
        <taxon>Arthropoda</taxon>
        <taxon>Hexapoda</taxon>
        <taxon>Insecta</taxon>
        <taxon>Pterygota</taxon>
        <taxon>Neoptera</taxon>
        <taxon>Polyneoptera</taxon>
        <taxon>Dictyoptera</taxon>
        <taxon>Blattodea</taxon>
        <taxon>Blaberoidea</taxon>
        <taxon>Blaberidae</taxon>
        <taxon>Diplopterinae</taxon>
        <taxon>Diploptera</taxon>
    </lineage>
</organism>
<reference evidence="9" key="2">
    <citation type="submission" date="2023-05" db="EMBL/GenBank/DDBJ databases">
        <authorList>
            <person name="Fouks B."/>
        </authorList>
    </citation>
    <scope>NUCLEOTIDE SEQUENCE</scope>
    <source>
        <strain evidence="9">Stay&amp;Tobe</strain>
        <tissue evidence="9">Testes</tissue>
    </source>
</reference>
<feature type="domain" description="C2H2-type" evidence="8">
    <location>
        <begin position="39"/>
        <end position="66"/>
    </location>
</feature>
<dbReference type="AlphaFoldDB" id="A0AAD8ACY6"/>
<dbReference type="InterPro" id="IPR036236">
    <property type="entry name" value="Znf_C2H2_sf"/>
</dbReference>
<dbReference type="PROSITE" id="PS50157">
    <property type="entry name" value="ZINC_FINGER_C2H2_2"/>
    <property type="match status" value="1"/>
</dbReference>
<accession>A0AAD8ACY6</accession>
<evidence type="ECO:0000256" key="3">
    <source>
        <dbReference type="ARBA" id="ARBA00022737"/>
    </source>
</evidence>
<evidence type="ECO:0000256" key="2">
    <source>
        <dbReference type="ARBA" id="ARBA00022723"/>
    </source>
</evidence>
<evidence type="ECO:0000259" key="8">
    <source>
        <dbReference type="PROSITE" id="PS50157"/>
    </source>
</evidence>
<keyword evidence="5" id="KW-0862">Zinc</keyword>
<keyword evidence="6" id="KW-0539">Nucleus</keyword>
<name>A0AAD8ACY6_DIPPU</name>
<dbReference type="GO" id="GO:0008270">
    <property type="term" value="F:zinc ion binding"/>
    <property type="evidence" value="ECO:0007669"/>
    <property type="project" value="UniProtKB-KW"/>
</dbReference>
<dbReference type="Gene3D" id="3.30.160.60">
    <property type="entry name" value="Classic Zinc Finger"/>
    <property type="match status" value="1"/>
</dbReference>
<evidence type="ECO:0000256" key="7">
    <source>
        <dbReference type="PROSITE-ProRule" id="PRU00042"/>
    </source>
</evidence>
<keyword evidence="3" id="KW-0677">Repeat</keyword>
<dbReference type="SMART" id="SM00355">
    <property type="entry name" value="ZnF_C2H2"/>
    <property type="match status" value="2"/>
</dbReference>
<dbReference type="InterPro" id="IPR050888">
    <property type="entry name" value="ZnF_C2H2-type_TF"/>
</dbReference>
<dbReference type="PANTHER" id="PTHR24406">
    <property type="entry name" value="TRANSCRIPTIONAL REPRESSOR CTCFL-RELATED"/>
    <property type="match status" value="1"/>
</dbReference>
<keyword evidence="10" id="KW-1185">Reference proteome</keyword>
<evidence type="ECO:0000256" key="1">
    <source>
        <dbReference type="ARBA" id="ARBA00004123"/>
    </source>
</evidence>
<dbReference type="InterPro" id="IPR013087">
    <property type="entry name" value="Znf_C2H2_type"/>
</dbReference>
<sequence>MQGAIHRCEKCGRGYRHRENLLHAVLPWFSFDDDGNGQHRCKVCGRGYRWRESLLRHMRVECGKEAQFQCPFCPLKTKHKHSLVRHVRKHLSSNLPAQM</sequence>
<evidence type="ECO:0000313" key="10">
    <source>
        <dbReference type="Proteomes" id="UP001233999"/>
    </source>
</evidence>
<dbReference type="EMBL" id="JASPKZ010001960">
    <property type="protein sequence ID" value="KAJ9596784.1"/>
    <property type="molecule type" value="Genomic_DNA"/>
</dbReference>
<reference evidence="9" key="1">
    <citation type="journal article" date="2023" name="IScience">
        <title>Live-bearing cockroach genome reveals convergent evolutionary mechanisms linked to viviparity in insects and beyond.</title>
        <authorList>
            <person name="Fouks B."/>
            <person name="Harrison M.C."/>
            <person name="Mikhailova A.A."/>
            <person name="Marchal E."/>
            <person name="English S."/>
            <person name="Carruthers M."/>
            <person name="Jennings E.C."/>
            <person name="Chiamaka E.L."/>
            <person name="Frigard R.A."/>
            <person name="Pippel M."/>
            <person name="Attardo G.M."/>
            <person name="Benoit J.B."/>
            <person name="Bornberg-Bauer E."/>
            <person name="Tobe S.S."/>
        </authorList>
    </citation>
    <scope>NUCLEOTIDE SEQUENCE</scope>
    <source>
        <strain evidence="9">Stay&amp;Tobe</strain>
    </source>
</reference>